<dbReference type="PROSITE" id="PS00479">
    <property type="entry name" value="ZF_DAG_PE_1"/>
    <property type="match status" value="2"/>
</dbReference>
<feature type="compositionally biased region" description="Basic and acidic residues" evidence="11">
    <location>
        <begin position="2097"/>
        <end position="2108"/>
    </location>
</feature>
<dbReference type="SUPFAM" id="SSF57889">
    <property type="entry name" value="Cysteine-rich domain"/>
    <property type="match status" value="2"/>
</dbReference>
<dbReference type="GO" id="GO:0005524">
    <property type="term" value="F:ATP binding"/>
    <property type="evidence" value="ECO:0007669"/>
    <property type="project" value="UniProtKB-UniRule"/>
</dbReference>
<reference evidence="15" key="2">
    <citation type="submission" date="2017-05" db="UniProtKB">
        <authorList>
            <consortium name="EnsemblMetazoa"/>
        </authorList>
    </citation>
    <scope>IDENTIFICATION</scope>
</reference>
<dbReference type="Gene3D" id="3.40.850.10">
    <property type="entry name" value="Kinesin motor domain"/>
    <property type="match status" value="2"/>
</dbReference>
<dbReference type="GO" id="GO:0035556">
    <property type="term" value="P:intracellular signal transduction"/>
    <property type="evidence" value="ECO:0007669"/>
    <property type="project" value="InterPro"/>
</dbReference>
<dbReference type="GO" id="GO:0046872">
    <property type="term" value="F:metal ion binding"/>
    <property type="evidence" value="ECO:0007669"/>
    <property type="project" value="UniProtKB-KW"/>
</dbReference>
<feature type="binding site" evidence="9">
    <location>
        <begin position="221"/>
        <end position="228"/>
    </location>
    <ligand>
        <name>ATP</name>
        <dbReference type="ChEBI" id="CHEBI:30616"/>
    </ligand>
</feature>
<dbReference type="Gene3D" id="3.30.60.20">
    <property type="match status" value="2"/>
</dbReference>
<dbReference type="SMART" id="SM00109">
    <property type="entry name" value="C1"/>
    <property type="match status" value="2"/>
</dbReference>
<feature type="region of interest" description="Disordered" evidence="11">
    <location>
        <begin position="1454"/>
        <end position="1546"/>
    </location>
</feature>
<evidence type="ECO:0000259" key="14">
    <source>
        <dbReference type="PROSITE" id="PS51456"/>
    </source>
</evidence>
<dbReference type="InterPro" id="IPR046987">
    <property type="entry name" value="Myo9"/>
</dbReference>
<evidence type="ECO:0000256" key="2">
    <source>
        <dbReference type="ARBA" id="ARBA00022490"/>
    </source>
</evidence>
<dbReference type="OrthoDB" id="312459at2759"/>
<accession>A0A1X7V9S7</accession>
<evidence type="ECO:0000256" key="8">
    <source>
        <dbReference type="ARBA" id="ARBA00023175"/>
    </source>
</evidence>
<comment type="similarity">
    <text evidence="9">Belongs to the TRAFAC class myosin-kinesin ATPase superfamily. Myosin family.</text>
</comment>
<feature type="domain" description="Rho-GAP" evidence="13">
    <location>
        <begin position="1862"/>
        <end position="2051"/>
    </location>
</feature>
<feature type="compositionally biased region" description="Polar residues" evidence="11">
    <location>
        <begin position="1509"/>
        <end position="1520"/>
    </location>
</feature>
<dbReference type="GO" id="GO:0005096">
    <property type="term" value="F:GTPase activator activity"/>
    <property type="evidence" value="ECO:0007669"/>
    <property type="project" value="InterPro"/>
</dbReference>
<dbReference type="Gene3D" id="1.20.120.720">
    <property type="entry name" value="Myosin VI head, motor domain, U50 subdomain"/>
    <property type="match status" value="1"/>
</dbReference>
<keyword evidence="16" id="KW-1185">Reference proteome</keyword>
<evidence type="ECO:0000256" key="7">
    <source>
        <dbReference type="ARBA" id="ARBA00023123"/>
    </source>
</evidence>
<dbReference type="InterPro" id="IPR027417">
    <property type="entry name" value="P-loop_NTPase"/>
</dbReference>
<feature type="compositionally biased region" description="Polar residues" evidence="11">
    <location>
        <begin position="855"/>
        <end position="877"/>
    </location>
</feature>
<evidence type="ECO:0000256" key="6">
    <source>
        <dbReference type="ARBA" id="ARBA00022840"/>
    </source>
</evidence>
<protein>
    <submittedName>
        <fullName evidence="15">Uncharacterized protein</fullName>
    </submittedName>
</protein>
<feature type="compositionally biased region" description="Low complexity" evidence="11">
    <location>
        <begin position="1408"/>
        <end position="1419"/>
    </location>
</feature>
<name>A0A1X7V9S7_AMPQE</name>
<keyword evidence="6 9" id="KW-0067">ATP-binding</keyword>
<dbReference type="GO" id="GO:0051015">
    <property type="term" value="F:actin filament binding"/>
    <property type="evidence" value="ECO:0007669"/>
    <property type="project" value="TreeGrafter"/>
</dbReference>
<keyword evidence="7 9" id="KW-0518">Myosin</keyword>
<dbReference type="Gene3D" id="1.10.555.10">
    <property type="entry name" value="Rho GTPase activation protein"/>
    <property type="match status" value="1"/>
</dbReference>
<feature type="compositionally biased region" description="Polar residues" evidence="11">
    <location>
        <begin position="2261"/>
        <end position="2271"/>
    </location>
</feature>
<evidence type="ECO:0000313" key="16">
    <source>
        <dbReference type="Proteomes" id="UP000007879"/>
    </source>
</evidence>
<sequence>MAAPRDTLSLTVITKDVQSSHTPNSSPLSIIASRTTSSDDIIRISLDRLQVYEDSSLFCLVCLDKNGDITHAFSPSDYPLVAMETDVKVGVAKTLHVRKRASASSSLLSSFTESLSGLTLSDSLEALAEIDDLCKLEDLTEDLMLSILKSRFDSNRIYTYVGSILIAINPYYFYSIYNPKYCSLYQGKHLGELPPHIFAIADDSYSSMLADKTDQAVIISGESGAGKTESTKFLLHQLMQLSAKYEETSSLDLITLGTGPVLEAFGNAKTIANNNSSRFGKFILVKFKENGAYFGASIEKYLLEKSRIISQAPGERNYHVFYYLLSGADTNLKTKLHLLSLDEYRYLQSSGTNELEGGGDEAAEFHRLKESLRMLKFTGEIQDSMFTVLSAILHIGNIKFEKISGGEKVQVSNLKTAQVISTLLQVDQDILLEALVTRKSKAGGMDTFVTHYKLDEAMATCDAMAKALYGALFDWIVDKVNGALVGQFAKGPHKGNTIGVLDIFGFEVFPKNSFEQFCINYANEQLQQYFNKHIFKLEQVEYQSEGIEWRSVRFEDNSDCIDLISKKPTGLLPLLDEECSFPGADDLSLFGKFERQHKGSSTHYSSPQLKRKEPVFTISHYASPVTYSIQGFREKNRDLMRQDVVEVLKTSRMNLVRSLIGLHSYAAHRWRLATATVLGAVRFIWSGRRRRRRQQEEEDYNLATSYSRKKRPVSSPPVSPSHETKSSAMQRVLSASNVLGGVSTDDKGTGNIKLKSVGQRLSAVQEPAGKDDTDSVSLHQLSAPHSSAERHPSIAHLFKKKWHHSLRAKMEGKNEREDLGLLMATGGLMMGGAGGGVSSKDKIYRSAPRVKIDSSRTSGGKLQQLAGTGSSRRGQTKTVSAEFHTSLVYLMEQLERTHPYFIRCIKSNGVKASRQFDSELVTRQLRYTGMMETIRIRKAGFSVRMTFEDFYEKYQFLIGRKDKDLANQIRGFLETLGFSNNDVQIGNTKVFMRDRQKHTLQDLLEEKVLNKIIVIQRWTRAKLHRCRFLQMRRTVLLMQRYSRGFLSRQNYSNYRQRVCSSVIIQSSWRTYFHRKRFLLLREAAVLFQAHWRGKSARKTYYAALERERERKRLLEEEAIEKEQIRRERERKMAEEEQSLLSDLESLETEILQQEKERDAPLVLADIDTLLSTSNGGDRPETTPTKTVATPTLATPITEVISPSVTDTTPTIADSEFNKKFKNSEEAPPTDSAQITGIIDQFSGNHDNKPHPVKLSRKAPIGRVKSPFLEKENRQSVTPSPEPLKGNSSPEPLQEGNENIIVMKDDIPLVTKELPVVMETRTTPLKEAPAVRKKPQRWKVQNKTGGHTPSGHTPKPPDDLLLDSLSDEDLDTTVTTTTEEGVASNKEAPPTKRGITRSLGDAAELDNETPPTSSSTLTTSLHLSEALKSRSFDETCEFTRGLSPDDMYQANYQLRHTGDTPTGEREEESARESPKESRFVVNRKRWGRRSPKLKGPKKEAGGHPLLSKIQRITSPSASGENTPYLGLSPSKKPPNLSKDSKPNVHSYKTSSMNKSLVCLVCSKGFSGFLKQGSKCVTCGIVVHKHCHDRAPLCNDPARPGQQVVMATEVVVSDNDELDELSRFLVEKHVQLLHKMAQLTPDRTEPLDNIFQKSLCEFQFNLVSNYSLTVQQHQDSSDTNGHTTASTPPTNIDSSSSSSTKNTPVTYTMDNLVNKFSSIYRSMGYNENLPLHSSDVAIGVNHIRTLLDEFVKSRQYRVRVLSNDSKMRPTKMKRRKSTATKEVHFRTHKGHKFVLTQFNARTVCDQCSVLIPVLAKGEMCQECSYACHEYCTKKVSLKCEGKGWSRGGGAKVANEVSSKSRFGVPLEQLVPAGAIKVPTFLEKCFICIENNGLYTQGIYRRSAGGSSKRSVREALENDPEGVDLDNFSLYAVAATVTSFFRELPQPLLTRHLYNDFIRATDLSDPADMMETLHRIIDRLPDMNHCVFERLIFNLARIAQQGAVNKMDPHNLAIIFAPSLLQGDNSSNPDQLLKMMPKQTKVIESIINEQLDKLAVTLKDIRDLTSVARTAANRLSKLQEDTKENVKSPAPLKKKMEALEEKKENEKKSHQLENGSQQEEAISEKERLKNELKLIERDRAVLTASLPKLEPFPSHTLNKRSETFPSSSLSTSNGGQSHVAITGTGREEFLKRQLMFAGGEEAVHRSPCVIKVENEEREELSVPPVQEEPVAVATDEEKELAEENQQENEAEERDSLPDLPAAVTLSSLTKNRVTQKPFAKRRPPTRHNLINQSNLTNNEDNIQ</sequence>
<feature type="domain" description="Phorbol-ester/DAG-type" evidence="12">
    <location>
        <begin position="1543"/>
        <end position="1592"/>
    </location>
</feature>
<evidence type="ECO:0000256" key="11">
    <source>
        <dbReference type="SAM" id="MobiDB-lite"/>
    </source>
</evidence>
<keyword evidence="9" id="KW-0009">Actin-binding</keyword>
<dbReference type="EnsemblMetazoa" id="Aqu2.1.36272_001">
    <property type="protein sequence ID" value="Aqu2.1.36272_001"/>
    <property type="gene ID" value="Aqu2.1.36272"/>
</dbReference>
<dbReference type="InterPro" id="IPR036961">
    <property type="entry name" value="Kinesin_motor_dom_sf"/>
</dbReference>
<dbReference type="GO" id="GO:0005737">
    <property type="term" value="C:cytoplasm"/>
    <property type="evidence" value="ECO:0007669"/>
    <property type="project" value="UniProtKB-SubCell"/>
</dbReference>
<keyword evidence="5" id="KW-0862">Zinc</keyword>
<dbReference type="Gene3D" id="6.20.240.20">
    <property type="match status" value="1"/>
</dbReference>
<gene>
    <name evidence="15" type="primary">100640156</name>
</gene>
<dbReference type="CDD" id="cd00029">
    <property type="entry name" value="C1"/>
    <property type="match status" value="1"/>
</dbReference>
<dbReference type="SMART" id="SM00242">
    <property type="entry name" value="MYSc"/>
    <property type="match status" value="1"/>
</dbReference>
<dbReference type="STRING" id="400682.A0A1X7V9S7"/>
<dbReference type="SMART" id="SM00015">
    <property type="entry name" value="IQ"/>
    <property type="match status" value="4"/>
</dbReference>
<dbReference type="PROSITE" id="PS50081">
    <property type="entry name" value="ZF_DAG_PE_2"/>
    <property type="match status" value="2"/>
</dbReference>
<keyword evidence="10" id="KW-0175">Coiled coil</keyword>
<feature type="region of interest" description="Disordered" evidence="11">
    <location>
        <begin position="1671"/>
        <end position="1702"/>
    </location>
</feature>
<feature type="region of interest" description="Disordered" evidence="11">
    <location>
        <begin position="1324"/>
        <end position="1394"/>
    </location>
</feature>
<feature type="compositionally biased region" description="Basic residues" evidence="11">
    <location>
        <begin position="1480"/>
        <end position="1494"/>
    </location>
</feature>
<feature type="compositionally biased region" description="Low complexity" evidence="11">
    <location>
        <begin position="2160"/>
        <end position="2174"/>
    </location>
</feature>
<dbReference type="Pfam" id="PF00130">
    <property type="entry name" value="C1_1"/>
    <property type="match status" value="2"/>
</dbReference>
<dbReference type="SUPFAM" id="SSF52540">
    <property type="entry name" value="P-loop containing nucleoside triphosphate hydrolases"/>
    <property type="match status" value="2"/>
</dbReference>
<evidence type="ECO:0000259" key="13">
    <source>
        <dbReference type="PROSITE" id="PS50238"/>
    </source>
</evidence>
<proteinExistence type="inferred from homology"/>
<dbReference type="InterPro" id="IPR000048">
    <property type="entry name" value="IQ_motif_EF-hand-BS"/>
</dbReference>
<dbReference type="InterPro" id="IPR008936">
    <property type="entry name" value="Rho_GTPase_activation_prot"/>
</dbReference>
<feature type="region of interest" description="Disordered" evidence="11">
    <location>
        <begin position="2097"/>
        <end position="2121"/>
    </location>
</feature>
<evidence type="ECO:0000256" key="3">
    <source>
        <dbReference type="ARBA" id="ARBA00022723"/>
    </source>
</evidence>
<feature type="compositionally biased region" description="Basic and acidic residues" evidence="11">
    <location>
        <begin position="1455"/>
        <end position="1477"/>
    </location>
</feature>
<dbReference type="GO" id="GO:0005884">
    <property type="term" value="C:actin filament"/>
    <property type="evidence" value="ECO:0007669"/>
    <property type="project" value="TreeGrafter"/>
</dbReference>
<dbReference type="GO" id="GO:0000146">
    <property type="term" value="F:microfilament motor activity"/>
    <property type="evidence" value="ECO:0007669"/>
    <property type="project" value="InterPro"/>
</dbReference>
<dbReference type="eggNOG" id="KOG4229">
    <property type="taxonomic scope" value="Eukaryota"/>
</dbReference>
<organism evidence="15">
    <name type="scientific">Amphimedon queenslandica</name>
    <name type="common">Sponge</name>
    <dbReference type="NCBI Taxonomy" id="400682"/>
    <lineage>
        <taxon>Eukaryota</taxon>
        <taxon>Metazoa</taxon>
        <taxon>Porifera</taxon>
        <taxon>Demospongiae</taxon>
        <taxon>Heteroscleromorpha</taxon>
        <taxon>Haplosclerida</taxon>
        <taxon>Niphatidae</taxon>
        <taxon>Amphimedon</taxon>
    </lineage>
</organism>
<dbReference type="Pfam" id="PF00612">
    <property type="entry name" value="IQ"/>
    <property type="match status" value="3"/>
</dbReference>
<evidence type="ECO:0000256" key="1">
    <source>
        <dbReference type="ARBA" id="ARBA00004496"/>
    </source>
</evidence>
<dbReference type="FunFam" id="3.40.850.10:FF:000008">
    <property type="entry name" value="Putative unconventional myosin-IXa"/>
    <property type="match status" value="1"/>
</dbReference>
<reference evidence="16" key="1">
    <citation type="journal article" date="2010" name="Nature">
        <title>The Amphimedon queenslandica genome and the evolution of animal complexity.</title>
        <authorList>
            <person name="Srivastava M."/>
            <person name="Simakov O."/>
            <person name="Chapman J."/>
            <person name="Fahey B."/>
            <person name="Gauthier M.E."/>
            <person name="Mitros T."/>
            <person name="Richards G.S."/>
            <person name="Conaco C."/>
            <person name="Dacre M."/>
            <person name="Hellsten U."/>
            <person name="Larroux C."/>
            <person name="Putnam N.H."/>
            <person name="Stanke M."/>
            <person name="Adamska M."/>
            <person name="Darling A."/>
            <person name="Degnan S.M."/>
            <person name="Oakley T.H."/>
            <person name="Plachetzki D.C."/>
            <person name="Zhai Y."/>
            <person name="Adamski M."/>
            <person name="Calcino A."/>
            <person name="Cummins S.F."/>
            <person name="Goodstein D.M."/>
            <person name="Harris C."/>
            <person name="Jackson D.J."/>
            <person name="Leys S.P."/>
            <person name="Shu S."/>
            <person name="Woodcroft B.J."/>
            <person name="Vervoort M."/>
            <person name="Kosik K.S."/>
            <person name="Manning G."/>
            <person name="Degnan B.M."/>
            <person name="Rokhsar D.S."/>
        </authorList>
    </citation>
    <scope>NUCLEOTIDE SEQUENCE [LARGE SCALE GENOMIC DNA]</scope>
</reference>
<feature type="domain" description="Phorbol-ester/DAG-type" evidence="12">
    <location>
        <begin position="1788"/>
        <end position="1837"/>
    </location>
</feature>
<comment type="subcellular location">
    <subcellularLocation>
        <location evidence="1">Cytoplasm</location>
    </subcellularLocation>
</comment>
<dbReference type="InterPro" id="IPR046349">
    <property type="entry name" value="C1-like_sf"/>
</dbReference>
<evidence type="ECO:0000313" key="15">
    <source>
        <dbReference type="EnsemblMetazoa" id="Aqu2.1.36272_001"/>
    </source>
</evidence>
<dbReference type="PANTHER" id="PTHR46184:SF5">
    <property type="entry name" value="UNCONVENTIONAL MYOSIN-IXA-LIKE"/>
    <property type="match status" value="1"/>
</dbReference>
<feature type="region of interest" description="Disordered" evidence="11">
    <location>
        <begin position="694"/>
        <end position="729"/>
    </location>
</feature>
<evidence type="ECO:0000256" key="4">
    <source>
        <dbReference type="ARBA" id="ARBA00022741"/>
    </source>
</evidence>
<feature type="region of interest" description="Disordered" evidence="11">
    <location>
        <begin position="849"/>
        <end position="877"/>
    </location>
</feature>
<feature type="region of interest" description="Disordered" evidence="11">
    <location>
        <begin position="2213"/>
        <end position="2300"/>
    </location>
</feature>
<dbReference type="InterPro" id="IPR000198">
    <property type="entry name" value="RhoGAP_dom"/>
</dbReference>
<feature type="region of interest" description="Disordered" evidence="11">
    <location>
        <begin position="2148"/>
        <end position="2175"/>
    </location>
</feature>
<evidence type="ECO:0000256" key="5">
    <source>
        <dbReference type="ARBA" id="ARBA00022833"/>
    </source>
</evidence>
<dbReference type="SUPFAM" id="SSF48350">
    <property type="entry name" value="GTPase activation domain, GAP"/>
    <property type="match status" value="1"/>
</dbReference>
<dbReference type="PRINTS" id="PR00193">
    <property type="entry name" value="MYOSINHEAVY"/>
</dbReference>
<dbReference type="KEGG" id="aqu:100640156"/>
<dbReference type="PROSITE" id="PS50238">
    <property type="entry name" value="RHOGAP"/>
    <property type="match status" value="1"/>
</dbReference>
<dbReference type="Gene3D" id="1.10.10.820">
    <property type="match status" value="1"/>
</dbReference>
<dbReference type="PROSITE" id="PS51456">
    <property type="entry name" value="MYOSIN_MOTOR"/>
    <property type="match status" value="1"/>
</dbReference>
<feature type="coiled-coil region" evidence="10">
    <location>
        <begin position="1097"/>
        <end position="1156"/>
    </location>
</feature>
<feature type="domain" description="Myosin motor" evidence="14">
    <location>
        <begin position="128"/>
        <end position="1008"/>
    </location>
</feature>
<evidence type="ECO:0000259" key="12">
    <source>
        <dbReference type="PROSITE" id="PS50081"/>
    </source>
</evidence>
<dbReference type="GO" id="GO:0016459">
    <property type="term" value="C:myosin complex"/>
    <property type="evidence" value="ECO:0007669"/>
    <property type="project" value="UniProtKB-KW"/>
</dbReference>
<evidence type="ECO:0000256" key="10">
    <source>
        <dbReference type="SAM" id="Coils"/>
    </source>
</evidence>
<keyword evidence="2" id="KW-0963">Cytoplasm</keyword>
<dbReference type="SMART" id="SM00324">
    <property type="entry name" value="RhoGAP"/>
    <property type="match status" value="1"/>
</dbReference>
<feature type="compositionally biased region" description="Polar residues" evidence="11">
    <location>
        <begin position="1338"/>
        <end position="1350"/>
    </location>
</feature>
<dbReference type="EnsemblMetazoa" id="XM_019994658.1">
    <property type="protein sequence ID" value="XP_019850217.1"/>
    <property type="gene ID" value="LOC100640156"/>
</dbReference>
<feature type="compositionally biased region" description="Polar residues" evidence="11">
    <location>
        <begin position="2285"/>
        <end position="2300"/>
    </location>
</feature>
<dbReference type="Gene3D" id="1.20.58.530">
    <property type="match status" value="2"/>
</dbReference>
<dbReference type="Pfam" id="PF00620">
    <property type="entry name" value="RhoGAP"/>
    <property type="match status" value="1"/>
</dbReference>
<dbReference type="Gene3D" id="1.20.5.190">
    <property type="match status" value="2"/>
</dbReference>
<dbReference type="EnsemblMetazoa" id="XM_019994659.1">
    <property type="protein sequence ID" value="XP_019850218.1"/>
    <property type="gene ID" value="LOC100640156"/>
</dbReference>
<dbReference type="Pfam" id="PF00063">
    <property type="entry name" value="Myosin_head"/>
    <property type="match status" value="2"/>
</dbReference>
<dbReference type="InterPro" id="IPR002219">
    <property type="entry name" value="PKC_DAG/PE"/>
</dbReference>
<feature type="compositionally biased region" description="Low complexity" evidence="11">
    <location>
        <begin position="2219"/>
        <end position="2230"/>
    </location>
</feature>
<feature type="region of interest" description="Actin-binding" evidence="9">
    <location>
        <begin position="887"/>
        <end position="909"/>
    </location>
</feature>
<dbReference type="Proteomes" id="UP000007879">
    <property type="component" value="Unassembled WGS sequence"/>
</dbReference>
<feature type="region of interest" description="Disordered" evidence="11">
    <location>
        <begin position="1240"/>
        <end position="1294"/>
    </location>
</feature>
<evidence type="ECO:0000256" key="9">
    <source>
        <dbReference type="PROSITE-ProRule" id="PRU00782"/>
    </source>
</evidence>
<keyword evidence="8 9" id="KW-0505">Motor protein</keyword>
<feature type="region of interest" description="Disordered" evidence="11">
    <location>
        <begin position="1400"/>
        <end position="1419"/>
    </location>
</feature>
<feature type="compositionally biased region" description="Polar residues" evidence="11">
    <location>
        <begin position="1671"/>
        <end position="1691"/>
    </location>
</feature>
<feature type="compositionally biased region" description="Acidic residues" evidence="11">
    <location>
        <begin position="2231"/>
        <end position="2249"/>
    </location>
</feature>
<dbReference type="InParanoid" id="A0A1X7V9S7"/>
<dbReference type="eggNOG" id="KOG1453">
    <property type="taxonomic scope" value="Eukaryota"/>
</dbReference>
<dbReference type="InterPro" id="IPR001609">
    <property type="entry name" value="Myosin_head_motor_dom-like"/>
</dbReference>
<keyword evidence="4 9" id="KW-0547">Nucleotide-binding</keyword>
<dbReference type="PROSITE" id="PS50096">
    <property type="entry name" value="IQ"/>
    <property type="match status" value="2"/>
</dbReference>
<dbReference type="PANTHER" id="PTHR46184">
    <property type="entry name" value="UNCONVENTIONAL MYOSIN-IXB-LIKE PROTEIN"/>
    <property type="match status" value="1"/>
</dbReference>
<keyword evidence="3" id="KW-0479">Metal-binding</keyword>